<evidence type="ECO:0000313" key="1">
    <source>
        <dbReference type="EMBL" id="PNR57102.1"/>
    </source>
</evidence>
<proteinExistence type="predicted"/>
<dbReference type="Gramene" id="Pp3c3_6840V3.1">
    <property type="protein sequence ID" value="Pp3c3_6840V3.1"/>
    <property type="gene ID" value="Pp3c3_6840"/>
</dbReference>
<dbReference type="Proteomes" id="UP000006727">
    <property type="component" value="Chromosome 3"/>
</dbReference>
<keyword evidence="3" id="KW-1185">Reference proteome</keyword>
<dbReference type="EMBL" id="ABEU02000003">
    <property type="protein sequence ID" value="PNR57102.1"/>
    <property type="molecule type" value="Genomic_DNA"/>
</dbReference>
<name>A0A2K1KTJ7_PHYPA</name>
<reference evidence="1 3" key="1">
    <citation type="journal article" date="2008" name="Science">
        <title>The Physcomitrella genome reveals evolutionary insights into the conquest of land by plants.</title>
        <authorList>
            <person name="Rensing S."/>
            <person name="Lang D."/>
            <person name="Zimmer A."/>
            <person name="Terry A."/>
            <person name="Salamov A."/>
            <person name="Shapiro H."/>
            <person name="Nishiyama T."/>
            <person name="Perroud P.-F."/>
            <person name="Lindquist E."/>
            <person name="Kamisugi Y."/>
            <person name="Tanahashi T."/>
            <person name="Sakakibara K."/>
            <person name="Fujita T."/>
            <person name="Oishi K."/>
            <person name="Shin-I T."/>
            <person name="Kuroki Y."/>
            <person name="Toyoda A."/>
            <person name="Suzuki Y."/>
            <person name="Hashimoto A."/>
            <person name="Yamaguchi K."/>
            <person name="Sugano A."/>
            <person name="Kohara Y."/>
            <person name="Fujiyama A."/>
            <person name="Anterola A."/>
            <person name="Aoki S."/>
            <person name="Ashton N."/>
            <person name="Barbazuk W.B."/>
            <person name="Barker E."/>
            <person name="Bennetzen J."/>
            <person name="Bezanilla M."/>
            <person name="Blankenship R."/>
            <person name="Cho S.H."/>
            <person name="Dutcher S."/>
            <person name="Estelle M."/>
            <person name="Fawcett J.A."/>
            <person name="Gundlach H."/>
            <person name="Hanada K."/>
            <person name="Heyl A."/>
            <person name="Hicks K.A."/>
            <person name="Hugh J."/>
            <person name="Lohr M."/>
            <person name="Mayer K."/>
            <person name="Melkozernov A."/>
            <person name="Murata T."/>
            <person name="Nelson D."/>
            <person name="Pils B."/>
            <person name="Prigge M."/>
            <person name="Reiss B."/>
            <person name="Renner T."/>
            <person name="Rombauts S."/>
            <person name="Rushton P."/>
            <person name="Sanderfoot A."/>
            <person name="Schween G."/>
            <person name="Shiu S.-H."/>
            <person name="Stueber K."/>
            <person name="Theodoulou F.L."/>
            <person name="Tu H."/>
            <person name="Van de Peer Y."/>
            <person name="Verrier P.J."/>
            <person name="Waters E."/>
            <person name="Wood A."/>
            <person name="Yang L."/>
            <person name="Cove D."/>
            <person name="Cuming A."/>
            <person name="Hasebe M."/>
            <person name="Lucas S."/>
            <person name="Mishler D.B."/>
            <person name="Reski R."/>
            <person name="Grigoriev I."/>
            <person name="Quatrano R.S."/>
            <person name="Boore J.L."/>
        </authorList>
    </citation>
    <scope>NUCLEOTIDE SEQUENCE [LARGE SCALE GENOMIC DNA]</scope>
    <source>
        <strain evidence="2 3">cv. Gransden 2004</strain>
    </source>
</reference>
<sequence length="78" mass="8712">MVSDDVELCGSVIVTCIVPVLRFAIGLLEASISLFEGNITPIYDLKRREVAVLEGYARNRATQLHSRSCHNRPYSLSF</sequence>
<organism evidence="1">
    <name type="scientific">Physcomitrium patens</name>
    <name type="common">Spreading-leaved earth moss</name>
    <name type="synonym">Physcomitrella patens</name>
    <dbReference type="NCBI Taxonomy" id="3218"/>
    <lineage>
        <taxon>Eukaryota</taxon>
        <taxon>Viridiplantae</taxon>
        <taxon>Streptophyta</taxon>
        <taxon>Embryophyta</taxon>
        <taxon>Bryophyta</taxon>
        <taxon>Bryophytina</taxon>
        <taxon>Bryopsida</taxon>
        <taxon>Funariidae</taxon>
        <taxon>Funariales</taxon>
        <taxon>Funariaceae</taxon>
        <taxon>Physcomitrium</taxon>
    </lineage>
</organism>
<reference evidence="1 3" key="2">
    <citation type="journal article" date="2018" name="Plant J.">
        <title>The Physcomitrella patens chromosome-scale assembly reveals moss genome structure and evolution.</title>
        <authorList>
            <person name="Lang D."/>
            <person name="Ullrich K.K."/>
            <person name="Murat F."/>
            <person name="Fuchs J."/>
            <person name="Jenkins J."/>
            <person name="Haas F.B."/>
            <person name="Piednoel M."/>
            <person name="Gundlach H."/>
            <person name="Van Bel M."/>
            <person name="Meyberg R."/>
            <person name="Vives C."/>
            <person name="Morata J."/>
            <person name="Symeonidi A."/>
            <person name="Hiss M."/>
            <person name="Muchero W."/>
            <person name="Kamisugi Y."/>
            <person name="Saleh O."/>
            <person name="Blanc G."/>
            <person name="Decker E.L."/>
            <person name="van Gessel N."/>
            <person name="Grimwood J."/>
            <person name="Hayes R.D."/>
            <person name="Graham S.W."/>
            <person name="Gunter L.E."/>
            <person name="McDaniel S.F."/>
            <person name="Hoernstein S.N.W."/>
            <person name="Larsson A."/>
            <person name="Li F.W."/>
            <person name="Perroud P.F."/>
            <person name="Phillips J."/>
            <person name="Ranjan P."/>
            <person name="Rokshar D.S."/>
            <person name="Rothfels C.J."/>
            <person name="Schneider L."/>
            <person name="Shu S."/>
            <person name="Stevenson D.W."/>
            <person name="Thummler F."/>
            <person name="Tillich M."/>
            <person name="Villarreal Aguilar J.C."/>
            <person name="Widiez T."/>
            <person name="Wong G.K."/>
            <person name="Wymore A."/>
            <person name="Zhang Y."/>
            <person name="Zimmer A.D."/>
            <person name="Quatrano R.S."/>
            <person name="Mayer K.F.X."/>
            <person name="Goodstein D."/>
            <person name="Casacuberta J.M."/>
            <person name="Vandepoele K."/>
            <person name="Reski R."/>
            <person name="Cuming A.C."/>
            <person name="Tuskan G.A."/>
            <person name="Maumus F."/>
            <person name="Salse J."/>
            <person name="Schmutz J."/>
            <person name="Rensing S.A."/>
        </authorList>
    </citation>
    <scope>NUCLEOTIDE SEQUENCE [LARGE SCALE GENOMIC DNA]</scope>
    <source>
        <strain evidence="2 3">cv. Gransden 2004</strain>
    </source>
</reference>
<dbReference type="PaxDb" id="3218-PP1S296_31V6.1"/>
<protein>
    <submittedName>
        <fullName evidence="1 2">Uncharacterized protein</fullName>
    </submittedName>
</protein>
<evidence type="ECO:0000313" key="2">
    <source>
        <dbReference type="EnsemblPlants" id="Pp3c3_6840V3.1"/>
    </source>
</evidence>
<reference evidence="2" key="3">
    <citation type="submission" date="2020-12" db="UniProtKB">
        <authorList>
            <consortium name="EnsemblPlants"/>
        </authorList>
    </citation>
    <scope>IDENTIFICATION</scope>
</reference>
<dbReference type="EnsemblPlants" id="Pp3c3_6840V3.1">
    <property type="protein sequence ID" value="Pp3c3_6840V3.1"/>
    <property type="gene ID" value="Pp3c3_6840"/>
</dbReference>
<dbReference type="EnsemblPlants" id="Pp3c3_6840V3.2">
    <property type="protein sequence ID" value="Pp3c3_6840V3.2"/>
    <property type="gene ID" value="Pp3c3_6840"/>
</dbReference>
<dbReference type="InParanoid" id="A0A2K1KTJ7"/>
<accession>A0A2K1KTJ7</accession>
<dbReference type="Gramene" id="Pp3c3_6840V3.2">
    <property type="protein sequence ID" value="Pp3c3_6840V3.2"/>
    <property type="gene ID" value="Pp3c3_6840"/>
</dbReference>
<gene>
    <name evidence="1" type="ORF">PHYPA_004095</name>
</gene>
<dbReference type="AlphaFoldDB" id="A0A2K1KTJ7"/>
<evidence type="ECO:0000313" key="3">
    <source>
        <dbReference type="Proteomes" id="UP000006727"/>
    </source>
</evidence>